<reference evidence="3" key="1">
    <citation type="submission" date="2018-08" db="EMBL/GenBank/DDBJ databases">
        <authorList>
            <person name="Kim S.-J."/>
            <person name="Jung G.-Y."/>
        </authorList>
    </citation>
    <scope>NUCLEOTIDE SEQUENCE [LARGE SCALE GENOMIC DNA]</scope>
    <source>
        <strain evidence="3">GY_G</strain>
    </source>
</reference>
<evidence type="ECO:0008006" key="4">
    <source>
        <dbReference type="Google" id="ProtNLM"/>
    </source>
</evidence>
<protein>
    <recommendedName>
        <fullName evidence="4">DUF4239 domain-containing protein</fullName>
    </recommendedName>
</protein>
<comment type="caution">
    <text evidence="2">The sequence shown here is derived from an EMBL/GenBank/DDBJ whole genome shotgun (WGS) entry which is preliminary data.</text>
</comment>
<keyword evidence="1" id="KW-0472">Membrane</keyword>
<keyword evidence="1" id="KW-0812">Transmembrane</keyword>
<feature type="transmembrane region" description="Helical" evidence="1">
    <location>
        <begin position="184"/>
        <end position="203"/>
    </location>
</feature>
<dbReference type="OrthoDB" id="272864at2"/>
<gene>
    <name evidence="2" type="ORF">DXH95_05310</name>
</gene>
<feature type="transmembrane region" description="Helical" evidence="1">
    <location>
        <begin position="43"/>
        <end position="64"/>
    </location>
</feature>
<dbReference type="Pfam" id="PF14023">
    <property type="entry name" value="Bestrophin-like"/>
    <property type="match status" value="1"/>
</dbReference>
<keyword evidence="1" id="KW-1133">Transmembrane helix</keyword>
<sequence>MLLNTPIWLLGIVVFILLYVALECGFRLSRQRRSEDEKEGSDFLASATLGLLALLLGFTFSLALQRHEERRSLVIAEANALGTSWLRIQAIDRADRERIVEPFRRYAESRLQWSLASDHGDDAVAFSKQTQQQQTAVWNAVIAALANGEAVVDNKLILDPLNESFDLAAEREERRTAHLPGSMLAMLLFFMLFTTGLVGWRLGEVGRRMILPSGLTVALLALTVAITLDLDFSRSGTITVSQRAMEKAVATIVPSAANPAN</sequence>
<dbReference type="Proteomes" id="UP000263833">
    <property type="component" value="Unassembled WGS sequence"/>
</dbReference>
<feature type="transmembrane region" description="Helical" evidence="1">
    <location>
        <begin position="209"/>
        <end position="228"/>
    </location>
</feature>
<evidence type="ECO:0000256" key="1">
    <source>
        <dbReference type="SAM" id="Phobius"/>
    </source>
</evidence>
<dbReference type="AlphaFoldDB" id="A0A371BGY2"/>
<feature type="transmembrane region" description="Helical" evidence="1">
    <location>
        <begin position="7"/>
        <end position="28"/>
    </location>
</feature>
<dbReference type="RefSeq" id="WP_115548367.1">
    <property type="nucleotide sequence ID" value="NZ_QRGP01000001.1"/>
</dbReference>
<evidence type="ECO:0000313" key="2">
    <source>
        <dbReference type="EMBL" id="RDV06820.1"/>
    </source>
</evidence>
<dbReference type="InterPro" id="IPR025333">
    <property type="entry name" value="DUF4239"/>
</dbReference>
<dbReference type="EMBL" id="QRGP01000001">
    <property type="protein sequence ID" value="RDV06820.1"/>
    <property type="molecule type" value="Genomic_DNA"/>
</dbReference>
<keyword evidence="3" id="KW-1185">Reference proteome</keyword>
<proteinExistence type="predicted"/>
<name>A0A371BGY2_9SPHN</name>
<organism evidence="2 3">
    <name type="scientific">Sphingorhabdus pulchriflava</name>
    <dbReference type="NCBI Taxonomy" id="2292257"/>
    <lineage>
        <taxon>Bacteria</taxon>
        <taxon>Pseudomonadati</taxon>
        <taxon>Pseudomonadota</taxon>
        <taxon>Alphaproteobacteria</taxon>
        <taxon>Sphingomonadales</taxon>
        <taxon>Sphingomonadaceae</taxon>
        <taxon>Sphingorhabdus</taxon>
    </lineage>
</organism>
<accession>A0A371BGY2</accession>
<evidence type="ECO:0000313" key="3">
    <source>
        <dbReference type="Proteomes" id="UP000263833"/>
    </source>
</evidence>